<accession>A0A016T001</accession>
<dbReference type="Proteomes" id="UP000024635">
    <property type="component" value="Unassembled WGS sequence"/>
</dbReference>
<evidence type="ECO:0000313" key="1">
    <source>
        <dbReference type="EMBL" id="EYB95914.1"/>
    </source>
</evidence>
<comment type="caution">
    <text evidence="1">The sequence shown here is derived from an EMBL/GenBank/DDBJ whole genome shotgun (WGS) entry which is preliminary data.</text>
</comment>
<proteinExistence type="predicted"/>
<keyword evidence="2" id="KW-1185">Reference proteome</keyword>
<reference evidence="2" key="1">
    <citation type="journal article" date="2015" name="Nat. Genet.">
        <title>The genome and transcriptome of the zoonotic hookworm Ancylostoma ceylanicum identify infection-specific gene families.</title>
        <authorList>
            <person name="Schwarz E.M."/>
            <person name="Hu Y."/>
            <person name="Antoshechkin I."/>
            <person name="Miller M.M."/>
            <person name="Sternberg P.W."/>
            <person name="Aroian R.V."/>
        </authorList>
    </citation>
    <scope>NUCLEOTIDE SEQUENCE</scope>
    <source>
        <strain evidence="2">HY135</strain>
    </source>
</reference>
<protein>
    <submittedName>
        <fullName evidence="1">Uncharacterized protein</fullName>
    </submittedName>
</protein>
<evidence type="ECO:0000313" key="2">
    <source>
        <dbReference type="Proteomes" id="UP000024635"/>
    </source>
</evidence>
<dbReference type="AlphaFoldDB" id="A0A016T001"/>
<organism evidence="1 2">
    <name type="scientific">Ancylostoma ceylanicum</name>
    <dbReference type="NCBI Taxonomy" id="53326"/>
    <lineage>
        <taxon>Eukaryota</taxon>
        <taxon>Metazoa</taxon>
        <taxon>Ecdysozoa</taxon>
        <taxon>Nematoda</taxon>
        <taxon>Chromadorea</taxon>
        <taxon>Rhabditida</taxon>
        <taxon>Rhabditina</taxon>
        <taxon>Rhabditomorpha</taxon>
        <taxon>Strongyloidea</taxon>
        <taxon>Ancylostomatidae</taxon>
        <taxon>Ancylostomatinae</taxon>
        <taxon>Ancylostoma</taxon>
    </lineage>
</organism>
<dbReference type="EMBL" id="JARK01001491">
    <property type="protein sequence ID" value="EYB95914.1"/>
    <property type="molecule type" value="Genomic_DNA"/>
</dbReference>
<sequence>MEKLPLQFLGLSEITAPVFTIIFDPEFLSLKLKFFGNRMWWNVLLLLNYRNYSPYAQSVESFRARRACDACAARPACNSGPASALRCSRTPFLRLGSGKRFDVILLIV</sequence>
<name>A0A016T001_9BILA</name>
<gene>
    <name evidence="1" type="primary">Acey_s0155.g3088</name>
    <name evidence="1" type="ORF">Y032_0155g3088</name>
</gene>